<keyword evidence="7" id="KW-0472">Membrane</keyword>
<dbReference type="SUPFAM" id="SSF48264">
    <property type="entry name" value="Cytochrome P450"/>
    <property type="match status" value="1"/>
</dbReference>
<dbReference type="InterPro" id="IPR036396">
    <property type="entry name" value="Cyt_P450_sf"/>
</dbReference>
<dbReference type="RefSeq" id="XP_070889473.1">
    <property type="nucleotide sequence ID" value="XM_071026729.1"/>
</dbReference>
<dbReference type="CDD" id="cd11061">
    <property type="entry name" value="CYP67-like"/>
    <property type="match status" value="1"/>
</dbReference>
<keyword evidence="6" id="KW-0503">Monooxygenase</keyword>
<proteinExistence type="inferred from homology"/>
<reference evidence="8 9" key="1">
    <citation type="submission" date="2024-07" db="EMBL/GenBank/DDBJ databases">
        <title>Section-level genome sequencing and comparative genomics of Aspergillus sections Usti and Cavernicolus.</title>
        <authorList>
            <consortium name="Lawrence Berkeley National Laboratory"/>
            <person name="Nybo J.L."/>
            <person name="Vesth T.C."/>
            <person name="Theobald S."/>
            <person name="Frisvad J.C."/>
            <person name="Larsen T.O."/>
            <person name="Kjaerboelling I."/>
            <person name="Rothschild-Mancinelli K."/>
            <person name="Lyhne E.K."/>
            <person name="Kogle M.E."/>
            <person name="Barry K."/>
            <person name="Clum A."/>
            <person name="Na H."/>
            <person name="Ledsgaard L."/>
            <person name="Lin J."/>
            <person name="Lipzen A."/>
            <person name="Kuo A."/>
            <person name="Riley R."/>
            <person name="Mondo S."/>
            <person name="Labutti K."/>
            <person name="Haridas S."/>
            <person name="Pangalinan J."/>
            <person name="Salamov A.A."/>
            <person name="Simmons B.A."/>
            <person name="Magnuson J.K."/>
            <person name="Chen J."/>
            <person name="Drula E."/>
            <person name="Henrissat B."/>
            <person name="Wiebenga A."/>
            <person name="Lubbers R.J."/>
            <person name="Gomes A.C."/>
            <person name="Macurrencykelacurrency M.R."/>
            <person name="Stajich J."/>
            <person name="Grigoriev I.V."/>
            <person name="Mortensen U.H."/>
            <person name="De Vries R.P."/>
            <person name="Baker S.E."/>
            <person name="Andersen M.R."/>
        </authorList>
    </citation>
    <scope>NUCLEOTIDE SEQUENCE [LARGE SCALE GENOMIC DNA]</scope>
    <source>
        <strain evidence="8 9">CBS 449.75</strain>
    </source>
</reference>
<evidence type="ECO:0000313" key="9">
    <source>
        <dbReference type="Proteomes" id="UP001610432"/>
    </source>
</evidence>
<gene>
    <name evidence="8" type="ORF">BJX67DRAFT_286439</name>
</gene>
<feature type="transmembrane region" description="Helical" evidence="7">
    <location>
        <begin position="85"/>
        <end position="106"/>
    </location>
</feature>
<evidence type="ECO:0000256" key="2">
    <source>
        <dbReference type="ARBA" id="ARBA00010617"/>
    </source>
</evidence>
<dbReference type="Gene3D" id="1.10.630.10">
    <property type="entry name" value="Cytochrome P450"/>
    <property type="match status" value="1"/>
</dbReference>
<evidence type="ECO:0000256" key="7">
    <source>
        <dbReference type="SAM" id="Phobius"/>
    </source>
</evidence>
<evidence type="ECO:0000256" key="6">
    <source>
        <dbReference type="ARBA" id="ARBA00023033"/>
    </source>
</evidence>
<keyword evidence="5" id="KW-0408">Iron</keyword>
<dbReference type="PANTHER" id="PTHR24305">
    <property type="entry name" value="CYTOCHROME P450"/>
    <property type="match status" value="1"/>
</dbReference>
<evidence type="ECO:0000256" key="4">
    <source>
        <dbReference type="ARBA" id="ARBA00023002"/>
    </source>
</evidence>
<organism evidence="8 9">
    <name type="scientific">Aspergillus lucknowensis</name>
    <dbReference type="NCBI Taxonomy" id="176173"/>
    <lineage>
        <taxon>Eukaryota</taxon>
        <taxon>Fungi</taxon>
        <taxon>Dikarya</taxon>
        <taxon>Ascomycota</taxon>
        <taxon>Pezizomycotina</taxon>
        <taxon>Eurotiomycetes</taxon>
        <taxon>Eurotiomycetidae</taxon>
        <taxon>Eurotiales</taxon>
        <taxon>Aspergillaceae</taxon>
        <taxon>Aspergillus</taxon>
        <taxon>Aspergillus subgen. Nidulantes</taxon>
    </lineage>
</organism>
<dbReference type="Pfam" id="PF00067">
    <property type="entry name" value="p450"/>
    <property type="match status" value="1"/>
</dbReference>
<dbReference type="EMBL" id="JBFXLQ010000006">
    <property type="protein sequence ID" value="KAL2870494.1"/>
    <property type="molecule type" value="Genomic_DNA"/>
</dbReference>
<evidence type="ECO:0000256" key="3">
    <source>
        <dbReference type="ARBA" id="ARBA00022723"/>
    </source>
</evidence>
<evidence type="ECO:0000256" key="1">
    <source>
        <dbReference type="ARBA" id="ARBA00001971"/>
    </source>
</evidence>
<comment type="cofactor">
    <cofactor evidence="1">
        <name>heme</name>
        <dbReference type="ChEBI" id="CHEBI:30413"/>
    </cofactor>
</comment>
<name>A0ABR4M273_9EURO</name>
<keyword evidence="7" id="KW-0812">Transmembrane</keyword>
<feature type="transmembrane region" description="Helical" evidence="7">
    <location>
        <begin position="118"/>
        <end position="139"/>
    </location>
</feature>
<keyword evidence="3" id="KW-0479">Metal-binding</keyword>
<keyword evidence="4" id="KW-0560">Oxidoreductase</keyword>
<evidence type="ECO:0000313" key="8">
    <source>
        <dbReference type="EMBL" id="KAL2870494.1"/>
    </source>
</evidence>
<sequence length="629" mass="71513">MPFGAGSRQELSKRLGIQAGNTMAEVHSPRSPETWVGSTDRAEKRRVFTIRIQPRYFICQKGKGGRLSLFSSEPYSKTASGLLKMAYFAIACLLVCAAGISTHLNIFIKGDWDRHAEALFYVFFAPLLLSLSLPVFFFSSTSFNLRLALLLLSFDSGLCLSIFTYRYFFHPLRHFPGPRTARLSSIWSVRDAVLRSQWQLQVHQLHQDYGDFVRIKPNEISINDPGVIKDIYGISTKCTKGPFYDMNYPHKSLQMTRSKAFHSKRRRLWDRAFTSQALAGYEPHILRHCQTFLEIVRLREGRPLEVTNLVTSFAWDSMGILVSGKSFNMLRGTSHTMLNQLKEYAPIACLLLWAPWPIILARNLPVIKSRTTKLIEWYTHYISERKKADLSHDLFSYLIRDFHSSSSHDGKATDQDLVFDTELAVIAGSDTTACALSSALFFLAKHPKTFQKLREEIEASVDPGELLYHSVLMGKPYLDGCINESLRLCPPTPSGLPRETGPDGLTIAGTHIPPRTTVSVPTYTTHRDPRNFREPEKFVPERWFSIPEMVIRKEAFIPFSRGPYSCVGKPFAMMELRLLLATIVREFDLEFPSGEEPLSIDTLGGTGPLDCFITRVPCYRLVFKERVKK</sequence>
<protein>
    <submittedName>
        <fullName evidence="8">Cytochrome P450</fullName>
    </submittedName>
</protein>
<feature type="transmembrane region" description="Helical" evidence="7">
    <location>
        <begin position="145"/>
        <end position="169"/>
    </location>
</feature>
<dbReference type="PRINTS" id="PR00385">
    <property type="entry name" value="P450"/>
</dbReference>
<dbReference type="Proteomes" id="UP001610432">
    <property type="component" value="Unassembled WGS sequence"/>
</dbReference>
<dbReference type="InterPro" id="IPR001128">
    <property type="entry name" value="Cyt_P450"/>
</dbReference>
<comment type="similarity">
    <text evidence="2">Belongs to the cytochrome P450 family.</text>
</comment>
<comment type="caution">
    <text evidence="8">The sequence shown here is derived from an EMBL/GenBank/DDBJ whole genome shotgun (WGS) entry which is preliminary data.</text>
</comment>
<keyword evidence="9" id="KW-1185">Reference proteome</keyword>
<evidence type="ECO:0000256" key="5">
    <source>
        <dbReference type="ARBA" id="ARBA00023004"/>
    </source>
</evidence>
<dbReference type="PRINTS" id="PR00463">
    <property type="entry name" value="EP450I"/>
</dbReference>
<accession>A0ABR4M273</accession>
<dbReference type="InterPro" id="IPR002401">
    <property type="entry name" value="Cyt_P450_E_grp-I"/>
</dbReference>
<dbReference type="GeneID" id="98141801"/>
<dbReference type="InterPro" id="IPR050121">
    <property type="entry name" value="Cytochrome_P450_monoxygenase"/>
</dbReference>
<dbReference type="PANTHER" id="PTHR24305:SF187">
    <property type="entry name" value="P450, PUTATIVE (EUROFUNG)-RELATED"/>
    <property type="match status" value="1"/>
</dbReference>
<keyword evidence="7" id="KW-1133">Transmembrane helix</keyword>